<dbReference type="InterPro" id="IPR000528">
    <property type="entry name" value="Plant_nsLTP"/>
</dbReference>
<evidence type="ECO:0000313" key="6">
    <source>
        <dbReference type="EMBL" id="KAK7251714.1"/>
    </source>
</evidence>
<dbReference type="Proteomes" id="UP001372338">
    <property type="component" value="Unassembled WGS sequence"/>
</dbReference>
<reference evidence="6 7" key="1">
    <citation type="submission" date="2024-01" db="EMBL/GenBank/DDBJ databases">
        <title>The genomes of 5 underutilized Papilionoideae crops provide insights into root nodulation and disease resistanc.</title>
        <authorList>
            <person name="Yuan L."/>
        </authorList>
    </citation>
    <scope>NUCLEOTIDE SEQUENCE [LARGE SCALE GENOMIC DNA]</scope>
    <source>
        <strain evidence="6">ZHUSHIDOU_FW_LH</strain>
        <tissue evidence="6">Leaf</tissue>
    </source>
</reference>
<dbReference type="GO" id="GO:0008289">
    <property type="term" value="F:lipid binding"/>
    <property type="evidence" value="ECO:0007669"/>
    <property type="project" value="UniProtKB-KW"/>
</dbReference>
<comment type="caution">
    <text evidence="6">The sequence shown here is derived from an EMBL/GenBank/DDBJ whole genome shotgun (WGS) entry which is preliminary data.</text>
</comment>
<evidence type="ECO:0000256" key="1">
    <source>
        <dbReference type="ARBA" id="ARBA00009748"/>
    </source>
</evidence>
<dbReference type="GO" id="GO:0006869">
    <property type="term" value="P:lipid transport"/>
    <property type="evidence" value="ECO:0007669"/>
    <property type="project" value="InterPro"/>
</dbReference>
<keyword evidence="4" id="KW-0732">Signal</keyword>
<proteinExistence type="inferred from homology"/>
<name>A0AAN9EC92_CROPI</name>
<dbReference type="EMBL" id="JAYWIO010000007">
    <property type="protein sequence ID" value="KAK7251714.1"/>
    <property type="molecule type" value="Genomic_DNA"/>
</dbReference>
<gene>
    <name evidence="6" type="ORF">RIF29_35148</name>
</gene>
<sequence>MASIKVACVVLMCMVVVGARITHANLTCEVIVRNLVSCVPYLQFGGNPSLPCCTGCQNVAAQAKTPADRQTACKCLKSAAASIPGYVDANAVALPSKCHVNIPYKFSTSTDCATYVTSLYSLFIESLQELAQLMKL</sequence>
<dbReference type="AlphaFoldDB" id="A0AAN9EC92"/>
<dbReference type="InterPro" id="IPR016140">
    <property type="entry name" value="Bifunc_inhib/LTP/seed_store"/>
</dbReference>
<dbReference type="PANTHER" id="PTHR33076">
    <property type="entry name" value="NON-SPECIFIC LIPID-TRANSFER PROTEIN 2-RELATED"/>
    <property type="match status" value="1"/>
</dbReference>
<comment type="similarity">
    <text evidence="1 3">Belongs to the plant LTP family.</text>
</comment>
<feature type="chain" id="PRO_5043034939" description="Non-specific lipid-transfer protein" evidence="4">
    <location>
        <begin position="20"/>
        <end position="136"/>
    </location>
</feature>
<feature type="signal peptide" evidence="4">
    <location>
        <begin position="1"/>
        <end position="19"/>
    </location>
</feature>
<evidence type="ECO:0000259" key="5">
    <source>
        <dbReference type="SMART" id="SM00499"/>
    </source>
</evidence>
<dbReference type="CDD" id="cd01960">
    <property type="entry name" value="nsLTP1"/>
    <property type="match status" value="1"/>
</dbReference>
<accession>A0AAN9EC92</accession>
<dbReference type="Pfam" id="PF00234">
    <property type="entry name" value="Tryp_alpha_amyl"/>
    <property type="match status" value="1"/>
</dbReference>
<dbReference type="Gene3D" id="1.10.110.10">
    <property type="entry name" value="Plant lipid-transfer and hydrophobic proteins"/>
    <property type="match status" value="1"/>
</dbReference>
<keyword evidence="3" id="KW-0446">Lipid-binding</keyword>
<evidence type="ECO:0000313" key="7">
    <source>
        <dbReference type="Proteomes" id="UP001372338"/>
    </source>
</evidence>
<evidence type="ECO:0000256" key="4">
    <source>
        <dbReference type="SAM" id="SignalP"/>
    </source>
</evidence>
<dbReference type="SUPFAM" id="SSF47699">
    <property type="entry name" value="Bifunctional inhibitor/lipid-transfer protein/seed storage 2S albumin"/>
    <property type="match status" value="1"/>
</dbReference>
<dbReference type="InterPro" id="IPR036312">
    <property type="entry name" value="Bifun_inhib/LTP/seed_sf"/>
</dbReference>
<evidence type="ECO:0000256" key="3">
    <source>
        <dbReference type="RuleBase" id="RU000628"/>
    </source>
</evidence>
<organism evidence="6 7">
    <name type="scientific">Crotalaria pallida</name>
    <name type="common">Smooth rattlebox</name>
    <name type="synonym">Crotalaria striata</name>
    <dbReference type="NCBI Taxonomy" id="3830"/>
    <lineage>
        <taxon>Eukaryota</taxon>
        <taxon>Viridiplantae</taxon>
        <taxon>Streptophyta</taxon>
        <taxon>Embryophyta</taxon>
        <taxon>Tracheophyta</taxon>
        <taxon>Spermatophyta</taxon>
        <taxon>Magnoliopsida</taxon>
        <taxon>eudicotyledons</taxon>
        <taxon>Gunneridae</taxon>
        <taxon>Pentapetalae</taxon>
        <taxon>rosids</taxon>
        <taxon>fabids</taxon>
        <taxon>Fabales</taxon>
        <taxon>Fabaceae</taxon>
        <taxon>Papilionoideae</taxon>
        <taxon>50 kb inversion clade</taxon>
        <taxon>genistoids sensu lato</taxon>
        <taxon>core genistoids</taxon>
        <taxon>Crotalarieae</taxon>
        <taxon>Crotalaria</taxon>
    </lineage>
</organism>
<keyword evidence="3" id="KW-0813">Transport</keyword>
<keyword evidence="2" id="KW-1015">Disulfide bond</keyword>
<protein>
    <recommendedName>
        <fullName evidence="3">Non-specific lipid-transfer protein</fullName>
    </recommendedName>
</protein>
<keyword evidence="7" id="KW-1185">Reference proteome</keyword>
<comment type="function">
    <text evidence="3">Plant non-specific lipid-transfer proteins transfer phospholipids as well as galactolipids across membranes. May play a role in wax or cutin deposition in the cell walls of expanding epidermal cells and certain secretory tissues.</text>
</comment>
<evidence type="ECO:0000256" key="2">
    <source>
        <dbReference type="ARBA" id="ARBA00023157"/>
    </source>
</evidence>
<feature type="domain" description="Bifunctional inhibitor/plant lipid transfer protein/seed storage helical" evidence="5">
    <location>
        <begin position="28"/>
        <end position="112"/>
    </location>
</feature>
<dbReference type="PRINTS" id="PR00382">
    <property type="entry name" value="LIPIDTRNSFER"/>
</dbReference>
<dbReference type="SMART" id="SM00499">
    <property type="entry name" value="AAI"/>
    <property type="match status" value="1"/>
</dbReference>